<keyword evidence="1" id="KW-0472">Membrane</keyword>
<organism evidence="2 3">
    <name type="scientific">Ruminococcus callidus ATCC 27760</name>
    <dbReference type="NCBI Taxonomy" id="411473"/>
    <lineage>
        <taxon>Bacteria</taxon>
        <taxon>Bacillati</taxon>
        <taxon>Bacillota</taxon>
        <taxon>Clostridia</taxon>
        <taxon>Eubacteriales</taxon>
        <taxon>Oscillospiraceae</taxon>
        <taxon>Ruminococcus</taxon>
    </lineage>
</organism>
<evidence type="ECO:0008006" key="4">
    <source>
        <dbReference type="Google" id="ProtNLM"/>
    </source>
</evidence>
<keyword evidence="3" id="KW-1185">Reference proteome</keyword>
<feature type="transmembrane region" description="Helical" evidence="1">
    <location>
        <begin position="69"/>
        <end position="90"/>
    </location>
</feature>
<evidence type="ECO:0000256" key="1">
    <source>
        <dbReference type="SAM" id="Phobius"/>
    </source>
</evidence>
<sequence>MYADRNGWVQVRELILGGFFMPKNKVQEVIFTILMVFVMVYAMICYNIAIETGSMTNMVFLHAFRELPIMGPIAFLLDFFLVGGLAKKAAFRIVDLEKDNPFHLVLAISAVSVLLMCPLMSLAATLLFKHAGVQVIAVWFETTAKNFPMALLWQLFFAGPLVRFVFRHLIALVQPREKAAVTEKV</sequence>
<keyword evidence="1" id="KW-0812">Transmembrane</keyword>
<gene>
    <name evidence="2" type="ORF">RUMCAL_00610</name>
</gene>
<feature type="transmembrane region" description="Helical" evidence="1">
    <location>
        <begin position="102"/>
        <end position="127"/>
    </location>
</feature>
<dbReference type="PATRIC" id="fig|411473.3.peg.480"/>
<dbReference type="Pfam" id="PF11391">
    <property type="entry name" value="DUF2798"/>
    <property type="match status" value="2"/>
</dbReference>
<dbReference type="Proteomes" id="UP000016662">
    <property type="component" value="Unassembled WGS sequence"/>
</dbReference>
<protein>
    <recommendedName>
        <fullName evidence="4">DUF2798 domain-containing protein</fullName>
    </recommendedName>
</protein>
<feature type="transmembrane region" description="Helical" evidence="1">
    <location>
        <begin position="29"/>
        <end position="49"/>
    </location>
</feature>
<dbReference type="EMBL" id="AWVF01000070">
    <property type="protein sequence ID" value="ERJ97017.1"/>
    <property type="molecule type" value="Genomic_DNA"/>
</dbReference>
<keyword evidence="1" id="KW-1133">Transmembrane helix</keyword>
<dbReference type="eggNOG" id="ENOG50304CC">
    <property type="taxonomic scope" value="Bacteria"/>
</dbReference>
<dbReference type="AlphaFoldDB" id="U2KXK3"/>
<reference evidence="2 3" key="1">
    <citation type="submission" date="2013-07" db="EMBL/GenBank/DDBJ databases">
        <authorList>
            <person name="Weinstock G."/>
            <person name="Sodergren E."/>
            <person name="Wylie T."/>
            <person name="Fulton L."/>
            <person name="Fulton R."/>
            <person name="Fronick C."/>
            <person name="O'Laughlin M."/>
            <person name="Godfrey J."/>
            <person name="Miner T."/>
            <person name="Herter B."/>
            <person name="Appelbaum E."/>
            <person name="Cordes M."/>
            <person name="Lek S."/>
            <person name="Wollam A."/>
            <person name="Pepin K.H."/>
            <person name="Palsikar V.B."/>
            <person name="Mitreva M."/>
            <person name="Wilson R.K."/>
        </authorList>
    </citation>
    <scope>NUCLEOTIDE SEQUENCE [LARGE SCALE GENOMIC DNA]</scope>
    <source>
        <strain evidence="2 3">ATCC 27760</strain>
    </source>
</reference>
<feature type="transmembrane region" description="Helical" evidence="1">
    <location>
        <begin position="147"/>
        <end position="166"/>
    </location>
</feature>
<dbReference type="HOGENOM" id="CLU_113291_1_0_9"/>
<evidence type="ECO:0000313" key="3">
    <source>
        <dbReference type="Proteomes" id="UP000016662"/>
    </source>
</evidence>
<dbReference type="InterPro" id="IPR021529">
    <property type="entry name" value="DUF2798"/>
</dbReference>
<name>U2KXK3_9FIRM</name>
<comment type="caution">
    <text evidence="2">The sequence shown here is derived from an EMBL/GenBank/DDBJ whole genome shotgun (WGS) entry which is preliminary data.</text>
</comment>
<dbReference type="STRING" id="411473.RUMCAL_00610"/>
<proteinExistence type="predicted"/>
<evidence type="ECO:0000313" key="2">
    <source>
        <dbReference type="EMBL" id="ERJ97017.1"/>
    </source>
</evidence>
<accession>U2KXK3</accession>